<dbReference type="EMBL" id="MHPA01000009">
    <property type="protein sequence ID" value="OGZ73707.1"/>
    <property type="molecule type" value="Genomic_DNA"/>
</dbReference>
<evidence type="ECO:0000259" key="2">
    <source>
        <dbReference type="PROSITE" id="PS51903"/>
    </source>
</evidence>
<dbReference type="InterPro" id="IPR004176">
    <property type="entry name" value="Clp_R_N"/>
</dbReference>
<evidence type="ECO:0000313" key="4">
    <source>
        <dbReference type="Proteomes" id="UP000176774"/>
    </source>
</evidence>
<dbReference type="SUPFAM" id="SSF81923">
    <property type="entry name" value="Double Clp-N motif"/>
    <property type="match status" value="1"/>
</dbReference>
<protein>
    <recommendedName>
        <fullName evidence="2">Clp R domain-containing protein</fullName>
    </recommendedName>
</protein>
<dbReference type="STRING" id="1802214.A2908_03715"/>
<keyword evidence="1" id="KW-0677">Repeat</keyword>
<name>A0A1G2IGJ0_9BACT</name>
<dbReference type="PROSITE" id="PS51903">
    <property type="entry name" value="CLP_R"/>
    <property type="match status" value="1"/>
</dbReference>
<dbReference type="Pfam" id="PF02861">
    <property type="entry name" value="Clp_N"/>
    <property type="match status" value="1"/>
</dbReference>
<dbReference type="Gene3D" id="1.10.1780.10">
    <property type="entry name" value="Clp, N-terminal domain"/>
    <property type="match status" value="1"/>
</dbReference>
<evidence type="ECO:0000313" key="3">
    <source>
        <dbReference type="EMBL" id="OGZ73707.1"/>
    </source>
</evidence>
<evidence type="ECO:0000256" key="1">
    <source>
        <dbReference type="PROSITE-ProRule" id="PRU01251"/>
    </source>
</evidence>
<reference evidence="3 4" key="1">
    <citation type="journal article" date="2016" name="Nat. Commun.">
        <title>Thousands of microbial genomes shed light on interconnected biogeochemical processes in an aquifer system.</title>
        <authorList>
            <person name="Anantharaman K."/>
            <person name="Brown C.T."/>
            <person name="Hug L.A."/>
            <person name="Sharon I."/>
            <person name="Castelle C.J."/>
            <person name="Probst A.J."/>
            <person name="Thomas B.C."/>
            <person name="Singh A."/>
            <person name="Wilkins M.J."/>
            <person name="Karaoz U."/>
            <person name="Brodie E.L."/>
            <person name="Williams K.H."/>
            <person name="Hubbard S.S."/>
            <person name="Banfield J.F."/>
        </authorList>
    </citation>
    <scope>NUCLEOTIDE SEQUENCE [LARGE SCALE GENOMIC DNA]</scope>
</reference>
<accession>A0A1G2IGJ0</accession>
<dbReference type="Proteomes" id="UP000176774">
    <property type="component" value="Unassembled WGS sequence"/>
</dbReference>
<organism evidence="3 4">
    <name type="scientific">Candidatus Staskawiczbacteria bacterium RIFCSPLOWO2_01_FULL_38_12b</name>
    <dbReference type="NCBI Taxonomy" id="1802214"/>
    <lineage>
        <taxon>Bacteria</taxon>
        <taxon>Candidatus Staskawicziibacteriota</taxon>
    </lineage>
</organism>
<dbReference type="InterPro" id="IPR036628">
    <property type="entry name" value="Clp_N_dom_sf"/>
</dbReference>
<comment type="caution">
    <text evidence="3">The sequence shown here is derived from an EMBL/GenBank/DDBJ whole genome shotgun (WGS) entry which is preliminary data.</text>
</comment>
<gene>
    <name evidence="3" type="ORF">A2908_03715</name>
</gene>
<sequence>MQAARQQAQGFNQQCIKTEHLLFCITHQAPSQIINALMNLGIDPKKVQLEIAKYMELGSHKKTSDTLPHSPEIEKAIAYAIEQTDNFNCHYVGVPHLFLGMLCEKNGAAGKILRELGISLDEMSRELHLLLGRDSLTEKQPYQYWWFKNVKRFKGNVIRYDGRLIVEAATEKQADAKLFAIFKQWPAEEDESFCYLGQVLHGPYKTQQKAADATVVD</sequence>
<proteinExistence type="predicted"/>
<dbReference type="AlphaFoldDB" id="A0A1G2IGJ0"/>
<feature type="domain" description="Clp R" evidence="2">
    <location>
        <begin position="1"/>
        <end position="133"/>
    </location>
</feature>